<dbReference type="NCBIfam" id="TIGR02961">
    <property type="entry name" value="allantoicase"/>
    <property type="match status" value="1"/>
</dbReference>
<keyword evidence="4" id="KW-1185">Reference proteome</keyword>
<dbReference type="OrthoDB" id="10266039at2759"/>
<dbReference type="Gene3D" id="2.60.120.260">
    <property type="entry name" value="Galactose-binding domain-like"/>
    <property type="match status" value="2"/>
</dbReference>
<dbReference type="AlphaFoldDB" id="A0A507R3N0"/>
<dbReference type="FunFam" id="2.60.120.260:FF:000078">
    <property type="entry name" value="DAL2p Allantoicase"/>
    <property type="match status" value="1"/>
</dbReference>
<dbReference type="EMBL" id="VIFY01000020">
    <property type="protein sequence ID" value="TQB75404.1"/>
    <property type="molecule type" value="Genomic_DNA"/>
</dbReference>
<dbReference type="InterPro" id="IPR008979">
    <property type="entry name" value="Galactose-bd-like_sf"/>
</dbReference>
<dbReference type="GO" id="GO:0000256">
    <property type="term" value="P:allantoin catabolic process"/>
    <property type="evidence" value="ECO:0007669"/>
    <property type="project" value="InterPro"/>
</dbReference>
<comment type="similarity">
    <text evidence="1">Belongs to the allantoicase family.</text>
</comment>
<dbReference type="PANTHER" id="PTHR12045">
    <property type="entry name" value="ALLANTOICASE"/>
    <property type="match status" value="1"/>
</dbReference>
<dbReference type="PANTHER" id="PTHR12045:SF3">
    <property type="entry name" value="INACTIVE ALLANTOICASE-RELATED"/>
    <property type="match status" value="1"/>
</dbReference>
<protein>
    <submittedName>
        <fullName evidence="3">Allantoicase</fullName>
    </submittedName>
</protein>
<sequence>MKKRPEYPLKAVPAYFVPADKIDETFLYNCTDLTSSALGGRIVSVSDEWFAEASNLLNPKKPIHIPGKVVYTGGWYDGWETRRHNKQTFDYAIIRMGPAAGTITGAEVDTAFFNGNEAPAISIEGCNAENDEDVIGWGRERGGWETILGRQECGPNRRQGWKLKTPTEKAYSYIRLNMYPDGGIARFRLFGHAIPAFPEKKSALVDLAAAINGGVISSCSDQHFSSASYLLIPGRGKDMSDGWETKRSRVEGHVDWVVVRLGCRGTVSKIVVDTAHFRGNFPSELKVEGIDWTAQGEPPADSKDWQDLTGLQEGEGDKQLGYPCAVQTPLTHIKLIIIPDGGVKRIRAFGQRI</sequence>
<dbReference type="STRING" id="5098.A0A507R3N0"/>
<feature type="domain" description="Allantoicase" evidence="2">
    <location>
        <begin position="213"/>
        <end position="352"/>
    </location>
</feature>
<dbReference type="GO" id="GO:0004037">
    <property type="term" value="F:allantoicase activity"/>
    <property type="evidence" value="ECO:0007669"/>
    <property type="project" value="InterPro"/>
</dbReference>
<dbReference type="HAMAP" id="MF_00813">
    <property type="entry name" value="Allantoicase"/>
    <property type="match status" value="1"/>
</dbReference>
<evidence type="ECO:0000259" key="2">
    <source>
        <dbReference type="Pfam" id="PF03561"/>
    </source>
</evidence>
<feature type="domain" description="Allantoicase" evidence="2">
    <location>
        <begin position="39"/>
        <end position="193"/>
    </location>
</feature>
<dbReference type="InterPro" id="IPR005164">
    <property type="entry name" value="Allantoicase"/>
</dbReference>
<dbReference type="InterPro" id="IPR015908">
    <property type="entry name" value="Allantoicase_dom"/>
</dbReference>
<accession>A0A507R3N0</accession>
<dbReference type="Pfam" id="PF03561">
    <property type="entry name" value="Allantoicase"/>
    <property type="match status" value="2"/>
</dbReference>
<dbReference type="Proteomes" id="UP000319663">
    <property type="component" value="Unassembled WGS sequence"/>
</dbReference>
<comment type="caution">
    <text evidence="3">The sequence shown here is derived from an EMBL/GenBank/DDBJ whole genome shotgun (WGS) entry which is preliminary data.</text>
</comment>
<reference evidence="3 4" key="1">
    <citation type="submission" date="2019-06" db="EMBL/GenBank/DDBJ databases">
        <title>Wine fermentation using esterase from Monascus purpureus.</title>
        <authorList>
            <person name="Geng C."/>
            <person name="Zhang Y."/>
        </authorList>
    </citation>
    <scope>NUCLEOTIDE SEQUENCE [LARGE SCALE GENOMIC DNA]</scope>
    <source>
        <strain evidence="3">HQ1</strain>
    </source>
</reference>
<dbReference type="SUPFAM" id="SSF49785">
    <property type="entry name" value="Galactose-binding domain-like"/>
    <property type="match status" value="2"/>
</dbReference>
<evidence type="ECO:0000313" key="4">
    <source>
        <dbReference type="Proteomes" id="UP000319663"/>
    </source>
</evidence>
<gene>
    <name evidence="3" type="primary">DAL2_1</name>
    <name evidence="3" type="ORF">MPDQ_003093</name>
</gene>
<name>A0A507R3N0_MONPU</name>
<proteinExistence type="inferred from homology"/>
<organism evidence="3 4">
    <name type="scientific">Monascus purpureus</name>
    <name type="common">Red mold</name>
    <name type="synonym">Monascus anka</name>
    <dbReference type="NCBI Taxonomy" id="5098"/>
    <lineage>
        <taxon>Eukaryota</taxon>
        <taxon>Fungi</taxon>
        <taxon>Dikarya</taxon>
        <taxon>Ascomycota</taxon>
        <taxon>Pezizomycotina</taxon>
        <taxon>Eurotiomycetes</taxon>
        <taxon>Eurotiomycetidae</taxon>
        <taxon>Eurotiales</taxon>
        <taxon>Aspergillaceae</taxon>
        <taxon>Monascus</taxon>
    </lineage>
</organism>
<evidence type="ECO:0000256" key="1">
    <source>
        <dbReference type="ARBA" id="ARBA00009242"/>
    </source>
</evidence>
<dbReference type="PIRSF" id="PIRSF016516">
    <property type="entry name" value="Allantoicase"/>
    <property type="match status" value="1"/>
</dbReference>
<evidence type="ECO:0000313" key="3">
    <source>
        <dbReference type="EMBL" id="TQB75404.1"/>
    </source>
</evidence>